<dbReference type="Gene3D" id="1.10.10.10">
    <property type="entry name" value="Winged helix-like DNA-binding domain superfamily/Winged helix DNA-binding domain"/>
    <property type="match status" value="1"/>
</dbReference>
<dbReference type="PANTHER" id="PTHR37296:SF1">
    <property type="entry name" value="CONSERVED VIRULENCE FACTOR B"/>
    <property type="match status" value="1"/>
</dbReference>
<dbReference type="InterPro" id="IPR014464">
    <property type="entry name" value="CvfB_fam"/>
</dbReference>
<dbReference type="Gene3D" id="2.40.50.140">
    <property type="entry name" value="Nucleic acid-binding proteins"/>
    <property type="match status" value="2"/>
</dbReference>
<dbReference type="PROSITE" id="PS50126">
    <property type="entry name" value="S1"/>
    <property type="match status" value="1"/>
</dbReference>
<dbReference type="AlphaFoldDB" id="A0A6N2UZQ0"/>
<dbReference type="InterPro" id="IPR003029">
    <property type="entry name" value="S1_domain"/>
</dbReference>
<evidence type="ECO:0000259" key="2">
    <source>
        <dbReference type="PROSITE" id="PS50126"/>
    </source>
</evidence>
<dbReference type="PANTHER" id="PTHR37296">
    <property type="entry name" value="CONSERVED VIRULENCE FACTOR B"/>
    <property type="match status" value="1"/>
</dbReference>
<dbReference type="EMBL" id="CACRST010000024">
    <property type="protein sequence ID" value="VYT23190.1"/>
    <property type="molecule type" value="Genomic_DNA"/>
</dbReference>
<dbReference type="GO" id="GO:0003676">
    <property type="term" value="F:nucleic acid binding"/>
    <property type="evidence" value="ECO:0007669"/>
    <property type="project" value="InterPro"/>
</dbReference>
<name>A0A6N2UZQ0_9FIRM</name>
<feature type="domain" description="S1 motif" evidence="2">
    <location>
        <begin position="148"/>
        <end position="209"/>
    </location>
</feature>
<dbReference type="Pfam" id="PF00575">
    <property type="entry name" value="S1"/>
    <property type="match status" value="1"/>
</dbReference>
<dbReference type="Pfam" id="PF17783">
    <property type="entry name" value="WHD_CvfB"/>
    <property type="match status" value="1"/>
</dbReference>
<organism evidence="3">
    <name type="scientific">Blautia glucerasea</name>
    <dbReference type="NCBI Taxonomy" id="536633"/>
    <lineage>
        <taxon>Bacteria</taxon>
        <taxon>Bacillati</taxon>
        <taxon>Bacillota</taxon>
        <taxon>Clostridia</taxon>
        <taxon>Lachnospirales</taxon>
        <taxon>Lachnospiraceae</taxon>
        <taxon>Blautia</taxon>
    </lineage>
</organism>
<dbReference type="InterPro" id="IPR012340">
    <property type="entry name" value="NA-bd_OB-fold"/>
</dbReference>
<gene>
    <name evidence="3" type="ORF">BGLFYP119_02353</name>
</gene>
<protein>
    <recommendedName>
        <fullName evidence="2">S1 motif domain-containing protein</fullName>
    </recommendedName>
</protein>
<evidence type="ECO:0000256" key="1">
    <source>
        <dbReference type="PIRNR" id="PIRNR012524"/>
    </source>
</evidence>
<accession>A0A6N2UZQ0</accession>
<dbReference type="InterPro" id="IPR040764">
    <property type="entry name" value="CvfB_WH"/>
</dbReference>
<dbReference type="PIRSF" id="PIRSF012524">
    <property type="entry name" value="YitL_S1"/>
    <property type="match status" value="1"/>
</dbReference>
<dbReference type="InterPro" id="IPR036388">
    <property type="entry name" value="WH-like_DNA-bd_sf"/>
</dbReference>
<dbReference type="SMART" id="SM00316">
    <property type="entry name" value="S1"/>
    <property type="match status" value="3"/>
</dbReference>
<evidence type="ECO:0000313" key="3">
    <source>
        <dbReference type="EMBL" id="VYT23190.1"/>
    </source>
</evidence>
<reference evidence="3" key="1">
    <citation type="submission" date="2019-11" db="EMBL/GenBank/DDBJ databases">
        <authorList>
            <person name="Feng L."/>
        </authorList>
    </citation>
    <scope>NUCLEOTIDE SEQUENCE</scope>
    <source>
        <strain evidence="3">BgluceraseaLFYP119</strain>
    </source>
</reference>
<dbReference type="Pfam" id="PF13509">
    <property type="entry name" value="S1_2"/>
    <property type="match status" value="2"/>
</dbReference>
<dbReference type="SUPFAM" id="SSF50249">
    <property type="entry name" value="Nucleic acid-binding proteins"/>
    <property type="match status" value="1"/>
</dbReference>
<sequence length="286" mass="32463">MIELGKKQKLLVVKTVEFGIYLAENKEADAKNRVLLPAKQVPQGTKEGDRLEVFIYKDSQDRLIATTREPALTVGQTALLKVRQVTRIGAFLDWGLEKDLLLPYHEQTVRVREGQECLVALYVDKSSRLCATMKVYPYLMKKSPYQAGDQVRGRIYQISDNFGVFVAVDDKFSALIPAREAAGKYRPGTVLDLRVSEVKEDGKLNVSDRQKAYIQINEDAENVLQVIEEFAGVLPFDDKASPEVIKREFGLSKNAFKRAVGHLLKEGKIEIRDRRIYLKKSNTEKK</sequence>
<dbReference type="InterPro" id="IPR039566">
    <property type="entry name" value="CvfB_S1_st"/>
</dbReference>
<dbReference type="RefSeq" id="WP_156354822.1">
    <property type="nucleotide sequence ID" value="NZ_CACRST010000024.1"/>
</dbReference>
<comment type="similarity">
    <text evidence="1">Belongs to the CvfB family.</text>
</comment>
<proteinExistence type="inferred from homology"/>